<dbReference type="CDD" id="cd09272">
    <property type="entry name" value="RNase_HI_RT_Ty1"/>
    <property type="match status" value="1"/>
</dbReference>
<comment type="caution">
    <text evidence="1">The sequence shown here is derived from an EMBL/GenBank/DDBJ whole genome shotgun (WGS) entry which is preliminary data.</text>
</comment>
<evidence type="ECO:0008006" key="3">
    <source>
        <dbReference type="Google" id="ProtNLM"/>
    </source>
</evidence>
<keyword evidence="2" id="KW-1185">Reference proteome</keyword>
<dbReference type="Proteomes" id="UP001458880">
    <property type="component" value="Unassembled WGS sequence"/>
</dbReference>
<name>A0AAW1HWV3_POPJA</name>
<proteinExistence type="predicted"/>
<evidence type="ECO:0000313" key="1">
    <source>
        <dbReference type="EMBL" id="KAK9681382.1"/>
    </source>
</evidence>
<accession>A0AAW1HWV3</accession>
<protein>
    <recommendedName>
        <fullName evidence="3">Polyprotein</fullName>
    </recommendedName>
</protein>
<evidence type="ECO:0000313" key="2">
    <source>
        <dbReference type="Proteomes" id="UP001458880"/>
    </source>
</evidence>
<dbReference type="AlphaFoldDB" id="A0AAW1HWV3"/>
<reference evidence="1 2" key="1">
    <citation type="journal article" date="2024" name="BMC Genomics">
        <title>De novo assembly and annotation of Popillia japonica's genome with initial clues to its potential as an invasive pest.</title>
        <authorList>
            <person name="Cucini C."/>
            <person name="Boschi S."/>
            <person name="Funari R."/>
            <person name="Cardaioli E."/>
            <person name="Iannotti N."/>
            <person name="Marturano G."/>
            <person name="Paoli F."/>
            <person name="Bruttini M."/>
            <person name="Carapelli A."/>
            <person name="Frati F."/>
            <person name="Nardi F."/>
        </authorList>
    </citation>
    <scope>NUCLEOTIDE SEQUENCE [LARGE SCALE GENOMIC DNA]</scope>
    <source>
        <strain evidence="1">DMR45628</strain>
    </source>
</reference>
<sequence length="107" mass="12057">MALASAVQEAMWLKQFGQIFDDKLKTGTMEIDCDSQSAFALAKSDGARSKHIDVRHHYIREKVNDLTIGLTHILTDLMVADLLTKAVPKTKHFFCTKEMGLIDSIKY</sequence>
<organism evidence="1 2">
    <name type="scientific">Popillia japonica</name>
    <name type="common">Japanese beetle</name>
    <dbReference type="NCBI Taxonomy" id="7064"/>
    <lineage>
        <taxon>Eukaryota</taxon>
        <taxon>Metazoa</taxon>
        <taxon>Ecdysozoa</taxon>
        <taxon>Arthropoda</taxon>
        <taxon>Hexapoda</taxon>
        <taxon>Insecta</taxon>
        <taxon>Pterygota</taxon>
        <taxon>Neoptera</taxon>
        <taxon>Endopterygota</taxon>
        <taxon>Coleoptera</taxon>
        <taxon>Polyphaga</taxon>
        <taxon>Scarabaeiformia</taxon>
        <taxon>Scarabaeidae</taxon>
        <taxon>Rutelinae</taxon>
        <taxon>Popillia</taxon>
    </lineage>
</organism>
<dbReference type="EMBL" id="JASPKY010000818">
    <property type="protein sequence ID" value="KAK9681382.1"/>
    <property type="molecule type" value="Genomic_DNA"/>
</dbReference>
<gene>
    <name evidence="1" type="ORF">QE152_g38351</name>
</gene>